<accession>A0A7S1N3P3</accession>
<feature type="compositionally biased region" description="Polar residues" evidence="1">
    <location>
        <begin position="35"/>
        <end position="46"/>
    </location>
</feature>
<feature type="compositionally biased region" description="Basic and acidic residues" evidence="1">
    <location>
        <begin position="157"/>
        <end position="166"/>
    </location>
</feature>
<feature type="compositionally biased region" description="Basic residues" evidence="1">
    <location>
        <begin position="121"/>
        <end position="130"/>
    </location>
</feature>
<sequence length="234" mass="25217">MGEPLSPKKLNAIRNWIDTQTETASIAHSQETRSTRSISFAPSTEDPSGREIPETKTRWVRSPPPESIEEARSERSALCSSEKASTAPSRANSIAASLRSQGSHLLYPPQPPSSPITQRNLTKKPSKRLPPRLQAALQAAQKTRAEEHTGGGSDLHTLQREAERSKPPPGAEGPKRAKNQPQVQRAAGTDNLAPRPSGDNKSQASSASRGIYGAGSLPGIPGFDRETPPVRFRL</sequence>
<evidence type="ECO:0000256" key="1">
    <source>
        <dbReference type="SAM" id="MobiDB-lite"/>
    </source>
</evidence>
<evidence type="ECO:0000313" key="2">
    <source>
        <dbReference type="EMBL" id="CAD8994237.1"/>
    </source>
</evidence>
<name>A0A7S1N3P3_9EUGL</name>
<feature type="compositionally biased region" description="Polar residues" evidence="1">
    <location>
        <begin position="78"/>
        <end position="103"/>
    </location>
</feature>
<protein>
    <submittedName>
        <fullName evidence="2">Uncharacterized protein</fullName>
    </submittedName>
</protein>
<feature type="compositionally biased region" description="Basic and acidic residues" evidence="1">
    <location>
        <begin position="47"/>
        <end position="57"/>
    </location>
</feature>
<dbReference type="EMBL" id="HBGA01013743">
    <property type="protein sequence ID" value="CAD8994237.1"/>
    <property type="molecule type" value="Transcribed_RNA"/>
</dbReference>
<reference evidence="2" key="1">
    <citation type="submission" date="2021-01" db="EMBL/GenBank/DDBJ databases">
        <authorList>
            <person name="Corre E."/>
            <person name="Pelletier E."/>
            <person name="Niang G."/>
            <person name="Scheremetjew M."/>
            <person name="Finn R."/>
            <person name="Kale V."/>
            <person name="Holt S."/>
            <person name="Cochrane G."/>
            <person name="Meng A."/>
            <person name="Brown T."/>
            <person name="Cohen L."/>
        </authorList>
    </citation>
    <scope>NUCLEOTIDE SEQUENCE</scope>
    <source>
        <strain evidence="2">NIES-381</strain>
    </source>
</reference>
<proteinExistence type="predicted"/>
<gene>
    <name evidence="2" type="ORF">EGYM00392_LOCUS5292</name>
</gene>
<organism evidence="2">
    <name type="scientific">Eutreptiella gymnastica</name>
    <dbReference type="NCBI Taxonomy" id="73025"/>
    <lineage>
        <taxon>Eukaryota</taxon>
        <taxon>Discoba</taxon>
        <taxon>Euglenozoa</taxon>
        <taxon>Euglenida</taxon>
        <taxon>Spirocuta</taxon>
        <taxon>Euglenophyceae</taxon>
        <taxon>Eutreptiales</taxon>
        <taxon>Eutreptiaceae</taxon>
        <taxon>Eutreptiella</taxon>
    </lineage>
</organism>
<feature type="region of interest" description="Disordered" evidence="1">
    <location>
        <begin position="23"/>
        <end position="234"/>
    </location>
</feature>
<feature type="compositionally biased region" description="Polar residues" evidence="1">
    <location>
        <begin position="199"/>
        <end position="208"/>
    </location>
</feature>
<dbReference type="AlphaFoldDB" id="A0A7S1N3P3"/>
<feature type="compositionally biased region" description="Low complexity" evidence="1">
    <location>
        <begin position="131"/>
        <end position="141"/>
    </location>
</feature>